<dbReference type="GeneID" id="80558601"/>
<evidence type="ECO:0000313" key="1">
    <source>
        <dbReference type="EMBL" id="BCS83396.1"/>
    </source>
</evidence>
<organism evidence="1 2">
    <name type="scientific">Cotonvirus japonicus</name>
    <dbReference type="NCBI Taxonomy" id="2811091"/>
    <lineage>
        <taxon>Viruses</taxon>
        <taxon>Varidnaviria</taxon>
        <taxon>Bamfordvirae</taxon>
        <taxon>Nucleocytoviricota</taxon>
        <taxon>Megaviricetes</taxon>
        <taxon>Imitervirales</taxon>
        <taxon>Mimiviridae</taxon>
        <taxon>Megamimivirinae</taxon>
        <taxon>Cotonvirus</taxon>
        <taxon>Cotonvirus japonicum</taxon>
    </lineage>
</organism>
<evidence type="ECO:0000313" key="2">
    <source>
        <dbReference type="Proteomes" id="UP001321479"/>
    </source>
</evidence>
<protein>
    <submittedName>
        <fullName evidence="1">ORFan</fullName>
    </submittedName>
</protein>
<sequence>MSCHCHRNHTHRPYTHRPQTKSTLMNYATICNHNSCNLPCIPNQCRVIPLVDWHSKSSRPTFADYKAFGSRQLSQSGSN</sequence>
<dbReference type="Proteomes" id="UP001321479">
    <property type="component" value="Segment"/>
</dbReference>
<name>A0ABM7NTG1_9VIRU</name>
<keyword evidence="2" id="KW-1185">Reference proteome</keyword>
<reference evidence="1 2" key="1">
    <citation type="submission" date="2021-02" db="EMBL/GenBank/DDBJ databases">
        <title>Cotonvirus japonicus, which uses Golgi apparatus of host cells for its virion factory, phylogenetically links tailed tupanvirus and icosahedral mimivirus.</title>
        <authorList>
            <person name="Takahashi H."/>
            <person name="Fukaya S."/>
            <person name="Song C."/>
            <person name="Murata K."/>
            <person name="Takemura M."/>
        </authorList>
    </citation>
    <scope>NUCLEOTIDE SEQUENCE [LARGE SCALE GENOMIC DNA]</scope>
</reference>
<accession>A0ABM7NTG1</accession>
<proteinExistence type="predicted"/>
<dbReference type="RefSeq" id="YP_010842004.1">
    <property type="nucleotide sequence ID" value="NC_079139.1"/>
</dbReference>
<dbReference type="EMBL" id="AP024483">
    <property type="protein sequence ID" value="BCS83396.1"/>
    <property type="molecule type" value="Genomic_DNA"/>
</dbReference>